<gene>
    <name evidence="2" type="ORF">EVAR_45642_1</name>
</gene>
<keyword evidence="3" id="KW-1185">Reference proteome</keyword>
<dbReference type="Proteomes" id="UP000299102">
    <property type="component" value="Unassembled WGS sequence"/>
</dbReference>
<feature type="region of interest" description="Disordered" evidence="1">
    <location>
        <begin position="1"/>
        <end position="40"/>
    </location>
</feature>
<protein>
    <submittedName>
        <fullName evidence="2">Uncharacterized protein</fullName>
    </submittedName>
</protein>
<accession>A0A4C1Y7F4</accession>
<dbReference type="EMBL" id="BGZK01001072">
    <property type="protein sequence ID" value="GBP70375.1"/>
    <property type="molecule type" value="Genomic_DNA"/>
</dbReference>
<evidence type="ECO:0000256" key="1">
    <source>
        <dbReference type="SAM" id="MobiDB-lite"/>
    </source>
</evidence>
<evidence type="ECO:0000313" key="2">
    <source>
        <dbReference type="EMBL" id="GBP70375.1"/>
    </source>
</evidence>
<proteinExistence type="predicted"/>
<dbReference type="AlphaFoldDB" id="A0A4C1Y7F4"/>
<name>A0A4C1Y7F4_EUMVA</name>
<organism evidence="2 3">
    <name type="scientific">Eumeta variegata</name>
    <name type="common">Bagworm moth</name>
    <name type="synonym">Eumeta japonica</name>
    <dbReference type="NCBI Taxonomy" id="151549"/>
    <lineage>
        <taxon>Eukaryota</taxon>
        <taxon>Metazoa</taxon>
        <taxon>Ecdysozoa</taxon>
        <taxon>Arthropoda</taxon>
        <taxon>Hexapoda</taxon>
        <taxon>Insecta</taxon>
        <taxon>Pterygota</taxon>
        <taxon>Neoptera</taxon>
        <taxon>Endopterygota</taxon>
        <taxon>Lepidoptera</taxon>
        <taxon>Glossata</taxon>
        <taxon>Ditrysia</taxon>
        <taxon>Tineoidea</taxon>
        <taxon>Psychidae</taxon>
        <taxon>Oiketicinae</taxon>
        <taxon>Eumeta</taxon>
    </lineage>
</organism>
<reference evidence="2 3" key="1">
    <citation type="journal article" date="2019" name="Commun. Biol.">
        <title>The bagworm genome reveals a unique fibroin gene that provides high tensile strength.</title>
        <authorList>
            <person name="Kono N."/>
            <person name="Nakamura H."/>
            <person name="Ohtoshi R."/>
            <person name="Tomita M."/>
            <person name="Numata K."/>
            <person name="Arakawa K."/>
        </authorList>
    </citation>
    <scope>NUCLEOTIDE SEQUENCE [LARGE SCALE GENOMIC DNA]</scope>
</reference>
<comment type="caution">
    <text evidence="2">The sequence shown here is derived from an EMBL/GenBank/DDBJ whole genome shotgun (WGS) entry which is preliminary data.</text>
</comment>
<sequence length="95" mass="10661">MLLSRRKRPLRKTRPKTGSARVNERRRALRPRPGSSPDDVSALIDVNISRFISLRVNESCRPQSRHVGDAMPGQLLQRLAAADSFTKLARVANDT</sequence>
<feature type="compositionally biased region" description="Basic residues" evidence="1">
    <location>
        <begin position="1"/>
        <end position="15"/>
    </location>
</feature>
<evidence type="ECO:0000313" key="3">
    <source>
        <dbReference type="Proteomes" id="UP000299102"/>
    </source>
</evidence>